<feature type="domain" description="O-antigen ligase-related" evidence="6">
    <location>
        <begin position="220"/>
        <end position="365"/>
    </location>
</feature>
<feature type="transmembrane region" description="Helical" evidence="5">
    <location>
        <begin position="386"/>
        <end position="416"/>
    </location>
</feature>
<evidence type="ECO:0000313" key="8">
    <source>
        <dbReference type="Proteomes" id="UP000292262"/>
    </source>
</evidence>
<feature type="transmembrane region" description="Helical" evidence="5">
    <location>
        <begin position="100"/>
        <end position="118"/>
    </location>
</feature>
<keyword evidence="2 5" id="KW-0812">Transmembrane</keyword>
<sequence>MILIQNKISKILGFFYWDKKDPVLFIFWNSLFIAFLCLPLGINLPTPFFIIAMVLGVVHVLRQKITMKKENRVLLLFPIYFLILCASLLYTQNINEGVELIVRSISLLFFPIIFLFVKEDAATVKRLFDFLLAGLLISFGINISIGGYQIYETVKEQLVLNNDFEETISSLLYALKLGGTYLLESDFSALVNPNYISLYILLVLSYYLKNKLTTKTQSIILFILFTYLFLLASRAAYLILFIMCLMLAINIKDKGKRYLIVMMMILGSIIFLGNARILNNSKKNSVQTVSRSTSIENTRLLTWHAAWQLMEESPFIGYGVGDAQQKLIDKYKDLNYLKNYQNRYNAHNQFLQTYLQTGIIGFGVLVAIFIYLSIRMQRSRNEFVVFLVLTISIFFESMLVRFNGIVFLSIIIPLLLKERSILGSRIIRNQ</sequence>
<evidence type="ECO:0000256" key="3">
    <source>
        <dbReference type="ARBA" id="ARBA00022989"/>
    </source>
</evidence>
<dbReference type="PANTHER" id="PTHR37422">
    <property type="entry name" value="TEICHURONIC ACID BIOSYNTHESIS PROTEIN TUAE"/>
    <property type="match status" value="1"/>
</dbReference>
<feature type="transmembrane region" description="Helical" evidence="5">
    <location>
        <begin position="130"/>
        <end position="151"/>
    </location>
</feature>
<evidence type="ECO:0000256" key="1">
    <source>
        <dbReference type="ARBA" id="ARBA00004141"/>
    </source>
</evidence>
<evidence type="ECO:0000256" key="2">
    <source>
        <dbReference type="ARBA" id="ARBA00022692"/>
    </source>
</evidence>
<feature type="transmembrane region" description="Helical" evidence="5">
    <location>
        <begin position="21"/>
        <end position="38"/>
    </location>
</feature>
<protein>
    <submittedName>
        <fullName evidence="7">O-antigen ligase</fullName>
    </submittedName>
</protein>
<keyword evidence="8" id="KW-1185">Reference proteome</keyword>
<dbReference type="GO" id="GO:0016020">
    <property type="term" value="C:membrane"/>
    <property type="evidence" value="ECO:0007669"/>
    <property type="project" value="UniProtKB-SubCell"/>
</dbReference>
<feature type="transmembrane region" description="Helical" evidence="5">
    <location>
        <begin position="73"/>
        <end position="94"/>
    </location>
</feature>
<dbReference type="InterPro" id="IPR051533">
    <property type="entry name" value="WaaL-like"/>
</dbReference>
<accession>A0A4Q7PFN0</accession>
<feature type="transmembrane region" description="Helical" evidence="5">
    <location>
        <begin position="257"/>
        <end position="275"/>
    </location>
</feature>
<name>A0A4Q7PFN0_9FLAO</name>
<gene>
    <name evidence="7" type="ORF">EV197_0483</name>
</gene>
<evidence type="ECO:0000256" key="5">
    <source>
        <dbReference type="SAM" id="Phobius"/>
    </source>
</evidence>
<reference evidence="7 8" key="1">
    <citation type="submission" date="2019-02" db="EMBL/GenBank/DDBJ databases">
        <title>Genomic Encyclopedia of Type Strains, Phase IV (KMG-IV): sequencing the most valuable type-strain genomes for metagenomic binning, comparative biology and taxonomic classification.</title>
        <authorList>
            <person name="Goeker M."/>
        </authorList>
    </citation>
    <scope>NUCLEOTIDE SEQUENCE [LARGE SCALE GENOMIC DNA]</scope>
    <source>
        <strain evidence="7 8">DSM 17196</strain>
    </source>
</reference>
<dbReference type="InterPro" id="IPR007016">
    <property type="entry name" value="O-antigen_ligase-rel_domated"/>
</dbReference>
<feature type="transmembrane region" description="Helical" evidence="5">
    <location>
        <begin position="220"/>
        <end position="251"/>
    </location>
</feature>
<evidence type="ECO:0000256" key="4">
    <source>
        <dbReference type="ARBA" id="ARBA00023136"/>
    </source>
</evidence>
<dbReference type="GO" id="GO:0016874">
    <property type="term" value="F:ligase activity"/>
    <property type="evidence" value="ECO:0007669"/>
    <property type="project" value="UniProtKB-KW"/>
</dbReference>
<evidence type="ECO:0000313" key="7">
    <source>
        <dbReference type="EMBL" id="RZS99274.1"/>
    </source>
</evidence>
<dbReference type="Proteomes" id="UP000292262">
    <property type="component" value="Unassembled WGS sequence"/>
</dbReference>
<feature type="transmembrane region" description="Helical" evidence="5">
    <location>
        <begin position="44"/>
        <end position="61"/>
    </location>
</feature>
<dbReference type="PANTHER" id="PTHR37422:SF17">
    <property type="entry name" value="O-ANTIGEN LIGASE"/>
    <property type="match status" value="1"/>
</dbReference>
<keyword evidence="7" id="KW-0436">Ligase</keyword>
<evidence type="ECO:0000259" key="6">
    <source>
        <dbReference type="Pfam" id="PF04932"/>
    </source>
</evidence>
<comment type="caution">
    <text evidence="7">The sequence shown here is derived from an EMBL/GenBank/DDBJ whole genome shotgun (WGS) entry which is preliminary data.</text>
</comment>
<dbReference type="EMBL" id="SGXE01000001">
    <property type="protein sequence ID" value="RZS99274.1"/>
    <property type="molecule type" value="Genomic_DNA"/>
</dbReference>
<organism evidence="7 8">
    <name type="scientific">Aquimarina brevivitae</name>
    <dbReference type="NCBI Taxonomy" id="323412"/>
    <lineage>
        <taxon>Bacteria</taxon>
        <taxon>Pseudomonadati</taxon>
        <taxon>Bacteroidota</taxon>
        <taxon>Flavobacteriia</taxon>
        <taxon>Flavobacteriales</taxon>
        <taxon>Flavobacteriaceae</taxon>
        <taxon>Aquimarina</taxon>
    </lineage>
</organism>
<dbReference type="AlphaFoldDB" id="A0A4Q7PFN0"/>
<keyword evidence="3 5" id="KW-1133">Transmembrane helix</keyword>
<feature type="transmembrane region" description="Helical" evidence="5">
    <location>
        <begin position="187"/>
        <end position="208"/>
    </location>
</feature>
<dbReference type="Pfam" id="PF04932">
    <property type="entry name" value="Wzy_C"/>
    <property type="match status" value="1"/>
</dbReference>
<proteinExistence type="predicted"/>
<keyword evidence="4 5" id="KW-0472">Membrane</keyword>
<comment type="subcellular location">
    <subcellularLocation>
        <location evidence="1">Membrane</location>
        <topology evidence="1">Multi-pass membrane protein</topology>
    </subcellularLocation>
</comment>
<feature type="transmembrane region" description="Helical" evidence="5">
    <location>
        <begin position="353"/>
        <end position="374"/>
    </location>
</feature>